<dbReference type="PANTHER" id="PTHR13237:SF8">
    <property type="entry name" value="SOMETHING ABOUT SILENCING PROTEIN 10"/>
    <property type="match status" value="1"/>
</dbReference>
<feature type="compositionally biased region" description="Low complexity" evidence="4">
    <location>
        <begin position="77"/>
        <end position="99"/>
    </location>
</feature>
<protein>
    <recommendedName>
        <fullName evidence="5">Sas10 C-terminal domain-containing protein</fullName>
    </recommendedName>
</protein>
<feature type="compositionally biased region" description="Basic and acidic residues" evidence="4">
    <location>
        <begin position="479"/>
        <end position="502"/>
    </location>
</feature>
<feature type="region of interest" description="Disordered" evidence="4">
    <location>
        <begin position="310"/>
        <end position="339"/>
    </location>
</feature>
<feature type="region of interest" description="Disordered" evidence="4">
    <location>
        <begin position="452"/>
        <end position="559"/>
    </location>
</feature>
<evidence type="ECO:0000256" key="4">
    <source>
        <dbReference type="SAM" id="MobiDB-lite"/>
    </source>
</evidence>
<comment type="similarity">
    <text evidence="2">Belongs to the SAS10 family.</text>
</comment>
<dbReference type="EMBL" id="KV425897">
    <property type="protein sequence ID" value="KZW00924.1"/>
    <property type="molecule type" value="Genomic_DNA"/>
</dbReference>
<sequence>MARSSKSQSQSRRSKSKSKASVARWERDEDIPLDEQEEFHTSRDRILLEGEDDADEDFEEDDEVFALRGVGVDEDSSSGSPSDSEEPTPSSSASTSASTKKSKSKSKKKKAEKKEDESEEEEGWGRKKSVYYATGDDDEHDDEEAARLQEEEARRVQAKMRADMTDDDFGLGDLRIADPAPDATADPTTFATTPAATALPKEKDALRAHLARHSPETLALAREWDDVAHALLKATRALEKTQAAKPDALSLGLLHVHHQTLQTYATTLAFYFHLRASEPYAGRPELLRAHPILKRLLTLKQALATLEELDFGGSSSDEDEDSEDESTDADLDEDVSDEDDAGWRQLELADLLKDSTTHGELDAADGIQRRARARVKSLKAQPLESIPELPEPKKKKKTTVTYDLVEPAFVSSKSSGKNKTTDTDADGFGDPMVLQSADAADKKARRRTLQFHAARIDAGAARRAGARAARMGGDEDVPYPERKKEAEKRRAEENARRRARGEDLDDEEPVERPRKRQRDEEEEGHGDEDGDEEGYYELVSRGRKEAKKAKREAYEAERAAERIVDDDADETNGPRALTRAILKNKGLTPHRAKSVRNPRVKKKLRYEKAKKKVASQKAVFKGGAAASKGVYEGEKSGINSRVVKSTRLG</sequence>
<dbReference type="FunCoup" id="A0A165NLT7">
    <property type="interactions" value="163"/>
</dbReference>
<gene>
    <name evidence="6" type="ORF">EXIGLDRAFT_720000</name>
</gene>
<dbReference type="GO" id="GO:0000462">
    <property type="term" value="P:maturation of SSU-rRNA from tricistronic rRNA transcript (SSU-rRNA, 5.8S rRNA, LSU-rRNA)"/>
    <property type="evidence" value="ECO:0007669"/>
    <property type="project" value="TreeGrafter"/>
</dbReference>
<feature type="compositionally biased region" description="Low complexity" evidence="4">
    <location>
        <begin position="1"/>
        <end position="11"/>
    </location>
</feature>
<evidence type="ECO:0000256" key="3">
    <source>
        <dbReference type="ARBA" id="ARBA00023242"/>
    </source>
</evidence>
<feature type="compositionally biased region" description="Low complexity" evidence="4">
    <location>
        <begin position="456"/>
        <end position="471"/>
    </location>
</feature>
<feature type="compositionally biased region" description="Basic residues" evidence="4">
    <location>
        <begin position="100"/>
        <end position="111"/>
    </location>
</feature>
<evidence type="ECO:0000259" key="5">
    <source>
        <dbReference type="Pfam" id="PF09368"/>
    </source>
</evidence>
<feature type="compositionally biased region" description="Basic and acidic residues" evidence="4">
    <location>
        <begin position="38"/>
        <end position="48"/>
    </location>
</feature>
<dbReference type="Proteomes" id="UP000077266">
    <property type="component" value="Unassembled WGS sequence"/>
</dbReference>
<dbReference type="InterPro" id="IPR018972">
    <property type="entry name" value="Sas10_C_dom"/>
</dbReference>
<organism evidence="6 7">
    <name type="scientific">Exidia glandulosa HHB12029</name>
    <dbReference type="NCBI Taxonomy" id="1314781"/>
    <lineage>
        <taxon>Eukaryota</taxon>
        <taxon>Fungi</taxon>
        <taxon>Dikarya</taxon>
        <taxon>Basidiomycota</taxon>
        <taxon>Agaricomycotina</taxon>
        <taxon>Agaricomycetes</taxon>
        <taxon>Auriculariales</taxon>
        <taxon>Exidiaceae</taxon>
        <taxon>Exidia</taxon>
    </lineage>
</organism>
<name>A0A165NLT7_EXIGL</name>
<feature type="compositionally biased region" description="Acidic residues" evidence="4">
    <location>
        <begin position="28"/>
        <end position="37"/>
    </location>
</feature>
<dbReference type="AlphaFoldDB" id="A0A165NLT7"/>
<dbReference type="Pfam" id="PF09368">
    <property type="entry name" value="Sas10"/>
    <property type="match status" value="1"/>
</dbReference>
<comment type="subcellular location">
    <subcellularLocation>
        <location evidence="1">Nucleus</location>
    </subcellularLocation>
</comment>
<feature type="compositionally biased region" description="Basic and acidic residues" evidence="4">
    <location>
        <begin position="145"/>
        <end position="156"/>
    </location>
</feature>
<feature type="compositionally biased region" description="Acidic residues" evidence="4">
    <location>
        <begin position="316"/>
        <end position="339"/>
    </location>
</feature>
<feature type="region of interest" description="Disordered" evidence="4">
    <location>
        <begin position="1"/>
        <end position="156"/>
    </location>
</feature>
<keyword evidence="3" id="KW-0539">Nucleus</keyword>
<feature type="compositionally biased region" description="Acidic residues" evidence="4">
    <location>
        <begin position="135"/>
        <end position="144"/>
    </location>
</feature>
<dbReference type="STRING" id="1314781.A0A165NLT7"/>
<evidence type="ECO:0000313" key="7">
    <source>
        <dbReference type="Proteomes" id="UP000077266"/>
    </source>
</evidence>
<dbReference type="GO" id="GO:0032040">
    <property type="term" value="C:small-subunit processome"/>
    <property type="evidence" value="ECO:0007669"/>
    <property type="project" value="TreeGrafter"/>
</dbReference>
<keyword evidence="7" id="KW-1185">Reference proteome</keyword>
<evidence type="ECO:0000256" key="2">
    <source>
        <dbReference type="ARBA" id="ARBA00010979"/>
    </source>
</evidence>
<evidence type="ECO:0000313" key="6">
    <source>
        <dbReference type="EMBL" id="KZW00924.1"/>
    </source>
</evidence>
<feature type="compositionally biased region" description="Acidic residues" evidence="4">
    <location>
        <begin position="520"/>
        <end position="535"/>
    </location>
</feature>
<feature type="compositionally biased region" description="Acidic residues" evidence="4">
    <location>
        <begin position="49"/>
        <end position="64"/>
    </location>
</feature>
<dbReference type="PANTHER" id="PTHR13237">
    <property type="entry name" value="SOMETHING ABOUT SILENCING PROTEIN 10-RELATED"/>
    <property type="match status" value="1"/>
</dbReference>
<feature type="domain" description="Sas10 C-terminal" evidence="5">
    <location>
        <begin position="572"/>
        <end position="648"/>
    </location>
</feature>
<dbReference type="InParanoid" id="A0A165NLT7"/>
<dbReference type="OrthoDB" id="1924577at2759"/>
<reference evidence="6 7" key="1">
    <citation type="journal article" date="2016" name="Mol. Biol. Evol.">
        <title>Comparative Genomics of Early-Diverging Mushroom-Forming Fungi Provides Insights into the Origins of Lignocellulose Decay Capabilities.</title>
        <authorList>
            <person name="Nagy L.G."/>
            <person name="Riley R."/>
            <person name="Tritt A."/>
            <person name="Adam C."/>
            <person name="Daum C."/>
            <person name="Floudas D."/>
            <person name="Sun H."/>
            <person name="Yadav J.S."/>
            <person name="Pangilinan J."/>
            <person name="Larsson K.H."/>
            <person name="Matsuura K."/>
            <person name="Barry K."/>
            <person name="Labutti K."/>
            <person name="Kuo R."/>
            <person name="Ohm R.A."/>
            <person name="Bhattacharya S.S."/>
            <person name="Shirouzu T."/>
            <person name="Yoshinaga Y."/>
            <person name="Martin F.M."/>
            <person name="Grigoriev I.V."/>
            <person name="Hibbett D.S."/>
        </authorList>
    </citation>
    <scope>NUCLEOTIDE SEQUENCE [LARGE SCALE GENOMIC DNA]</scope>
    <source>
        <strain evidence="6 7">HHB12029</strain>
    </source>
</reference>
<proteinExistence type="inferred from homology"/>
<feature type="region of interest" description="Disordered" evidence="4">
    <location>
        <begin position="411"/>
        <end position="431"/>
    </location>
</feature>
<accession>A0A165NLT7</accession>
<evidence type="ECO:0000256" key="1">
    <source>
        <dbReference type="ARBA" id="ARBA00004123"/>
    </source>
</evidence>